<dbReference type="InterPro" id="IPR052980">
    <property type="entry name" value="Crinkler_effector"/>
</dbReference>
<protein>
    <submittedName>
        <fullName evidence="1">Uncharacterized protein</fullName>
    </submittedName>
</protein>
<dbReference type="EMBL" id="JARJCW010000006">
    <property type="protein sequence ID" value="KAJ7223068.1"/>
    <property type="molecule type" value="Genomic_DNA"/>
</dbReference>
<dbReference type="Proteomes" id="UP001219525">
    <property type="component" value="Unassembled WGS sequence"/>
</dbReference>
<dbReference type="AlphaFoldDB" id="A0AAD6YLJ0"/>
<dbReference type="PANTHER" id="PTHR33129">
    <property type="entry name" value="PROTEIN KINASE DOMAIN-CONTAINING PROTEIN-RELATED"/>
    <property type="match status" value="1"/>
</dbReference>
<reference evidence="1" key="1">
    <citation type="submission" date="2023-03" db="EMBL/GenBank/DDBJ databases">
        <title>Massive genome expansion in bonnet fungi (Mycena s.s.) driven by repeated elements and novel gene families across ecological guilds.</title>
        <authorList>
            <consortium name="Lawrence Berkeley National Laboratory"/>
            <person name="Harder C.B."/>
            <person name="Miyauchi S."/>
            <person name="Viragh M."/>
            <person name="Kuo A."/>
            <person name="Thoen E."/>
            <person name="Andreopoulos B."/>
            <person name="Lu D."/>
            <person name="Skrede I."/>
            <person name="Drula E."/>
            <person name="Henrissat B."/>
            <person name="Morin E."/>
            <person name="Kohler A."/>
            <person name="Barry K."/>
            <person name="LaButti K."/>
            <person name="Morin E."/>
            <person name="Salamov A."/>
            <person name="Lipzen A."/>
            <person name="Mereny Z."/>
            <person name="Hegedus B."/>
            <person name="Baldrian P."/>
            <person name="Stursova M."/>
            <person name="Weitz H."/>
            <person name="Taylor A."/>
            <person name="Grigoriev I.V."/>
            <person name="Nagy L.G."/>
            <person name="Martin F."/>
            <person name="Kauserud H."/>
        </authorList>
    </citation>
    <scope>NUCLEOTIDE SEQUENCE</scope>
    <source>
        <strain evidence="1">9144</strain>
    </source>
</reference>
<proteinExistence type="predicted"/>
<evidence type="ECO:0000313" key="1">
    <source>
        <dbReference type="EMBL" id="KAJ7223068.1"/>
    </source>
</evidence>
<name>A0AAD6YLJ0_9AGAR</name>
<organism evidence="1 2">
    <name type="scientific">Mycena pura</name>
    <dbReference type="NCBI Taxonomy" id="153505"/>
    <lineage>
        <taxon>Eukaryota</taxon>
        <taxon>Fungi</taxon>
        <taxon>Dikarya</taxon>
        <taxon>Basidiomycota</taxon>
        <taxon>Agaricomycotina</taxon>
        <taxon>Agaricomycetes</taxon>
        <taxon>Agaricomycetidae</taxon>
        <taxon>Agaricales</taxon>
        <taxon>Marasmiineae</taxon>
        <taxon>Mycenaceae</taxon>
        <taxon>Mycena</taxon>
    </lineage>
</organism>
<evidence type="ECO:0000313" key="2">
    <source>
        <dbReference type="Proteomes" id="UP001219525"/>
    </source>
</evidence>
<comment type="caution">
    <text evidence="1">The sequence shown here is derived from an EMBL/GenBank/DDBJ whole genome shotgun (WGS) entry which is preliminary data.</text>
</comment>
<dbReference type="PANTHER" id="PTHR33129:SF1">
    <property type="entry name" value="ATP-BINDING PROTEIN"/>
    <property type="match status" value="1"/>
</dbReference>
<keyword evidence="2" id="KW-1185">Reference proteome</keyword>
<sequence length="517" mass="57440">MFDDVAPSTQLLAFYEKAWGRPWPSRQEVISTTDIHSDTAMVIDDDSDSQATPVNLTYKVYSGITEVVEALIMPLSTGRILVAREEYMFLRKQLEDMFAAIPLPHWAAVVTGHPGIGKTMFLVYLLLCRLESKSPTAVQVDNDQYYIFDEQGVSIFRLNQFPTRLRRCWALVDSNESVVSPCTPCTRMAEYVVLTTLPEPSRWKTWLKYRGGEIIVSELPTTLEIAAIARELGFDPRAACRWGEKWGPSTRNIIELLMAGEGLEEKFESNAETASSTVWQSPGKLDTVLSDPQSLASTGSAVVFLRPAWEDGQRLSFTSRPFIPTNYLADIFETCGSKLQIHAALKLFDMLSPHSLTRSPDGWLFEKMMHEHLCRGVKAITINKCGGPARTMGMTPARELITGTVNGLASAGASASFYWLPIASNFPGIDGVLGDRKRNLFAVQATTASEHTCPVEGLRKVWEVISKRVGESRSWHFVVVADTRATAQKLGPKMAKALETFTLGTHKKTVDVWCCSL</sequence>
<accession>A0AAD6YLJ0</accession>
<gene>
    <name evidence="1" type="ORF">GGX14DRAFT_540146</name>
</gene>